<dbReference type="VEuPathDB" id="FungiDB:PLEOSDRAFT_1104782"/>
<reference evidence="4" key="1">
    <citation type="journal article" date="2014" name="Proc. Natl. Acad. Sci. U.S.A.">
        <title>Extensive sampling of basidiomycete genomes demonstrates inadequacy of the white-rot/brown-rot paradigm for wood decay fungi.</title>
        <authorList>
            <person name="Riley R."/>
            <person name="Salamov A.A."/>
            <person name="Brown D.W."/>
            <person name="Nagy L.G."/>
            <person name="Floudas D."/>
            <person name="Held B.W."/>
            <person name="Levasseur A."/>
            <person name="Lombard V."/>
            <person name="Morin E."/>
            <person name="Otillar R."/>
            <person name="Lindquist E.A."/>
            <person name="Sun H."/>
            <person name="LaButti K.M."/>
            <person name="Schmutz J."/>
            <person name="Jabbour D."/>
            <person name="Luo H."/>
            <person name="Baker S.E."/>
            <person name="Pisabarro A.G."/>
            <person name="Walton J.D."/>
            <person name="Blanchette R.A."/>
            <person name="Henrissat B."/>
            <person name="Martin F."/>
            <person name="Cullen D."/>
            <person name="Hibbett D.S."/>
            <person name="Grigoriev I.V."/>
        </authorList>
    </citation>
    <scope>NUCLEOTIDE SEQUENCE [LARGE SCALE GENOMIC DNA]</scope>
    <source>
        <strain evidence="4">PC15</strain>
    </source>
</reference>
<feature type="region of interest" description="Disordered" evidence="1">
    <location>
        <begin position="398"/>
        <end position="423"/>
    </location>
</feature>
<dbReference type="EMBL" id="KL198008">
    <property type="protein sequence ID" value="KDQ28107.1"/>
    <property type="molecule type" value="Genomic_DNA"/>
</dbReference>
<dbReference type="OrthoDB" id="2556847at2759"/>
<name>A0A067NVE2_PLEO1</name>
<evidence type="ECO:0000259" key="2">
    <source>
        <dbReference type="Pfam" id="PF15249"/>
    </source>
</evidence>
<protein>
    <recommendedName>
        <fullName evidence="2">GLTSCR protein conserved domain-containing protein</fullName>
    </recommendedName>
</protein>
<feature type="compositionally biased region" description="Polar residues" evidence="1">
    <location>
        <begin position="37"/>
        <end position="54"/>
    </location>
</feature>
<feature type="domain" description="GLTSCR protein conserved" evidence="2">
    <location>
        <begin position="96"/>
        <end position="206"/>
    </location>
</feature>
<dbReference type="Proteomes" id="UP000027073">
    <property type="component" value="Unassembled WGS sequence"/>
</dbReference>
<feature type="region of interest" description="Disordered" evidence="1">
    <location>
        <begin position="20"/>
        <end position="54"/>
    </location>
</feature>
<dbReference type="STRING" id="1137138.A0A067NVE2"/>
<sequence>MSNLSGSSFVLGSSDLAALKRAQNAHQEPSKAPTEPGTFNSSTTASAGPSSWQTCHRGVEAPAASSRARNGKSWTADELLIIQETKGRFAARLAADHAAVLHPDVDTPFMDVQDAMNRLLPYHIFQQPKNDLEWVINGGKGKQKAAPEAELSETRFAIECHKRRKALKDKLRKIKIREGTRSAPLDQAYALAQAVLDSERTETAWLNAELRTARGELDKIERERRAANPPLPRTSYYNSPTIPSSTLQSQWYRPYPYAYSQPYTTVSTPMNITYTTPVTSAAFATPALTTAAAVTTPATTTTATTTTAAPSPSLPASIAGKSIPVQLPVSSLPALHALGITPVPAASLTAGQALPPAVLRSSAANGTMLNLEINVASLKGAQINGLALILNSLMTRGTSTQPSVTPTATPLSATPANGTTSNG</sequence>
<dbReference type="InParanoid" id="A0A067NVE2"/>
<evidence type="ECO:0000313" key="4">
    <source>
        <dbReference type="Proteomes" id="UP000027073"/>
    </source>
</evidence>
<feature type="compositionally biased region" description="Low complexity" evidence="1">
    <location>
        <begin position="402"/>
        <end position="416"/>
    </location>
</feature>
<dbReference type="InterPro" id="IPR015671">
    <property type="entry name" value="GSCR1_dom"/>
</dbReference>
<proteinExistence type="predicted"/>
<organism evidence="3 4">
    <name type="scientific">Pleurotus ostreatus (strain PC15)</name>
    <name type="common">Oyster mushroom</name>
    <dbReference type="NCBI Taxonomy" id="1137138"/>
    <lineage>
        <taxon>Eukaryota</taxon>
        <taxon>Fungi</taxon>
        <taxon>Dikarya</taxon>
        <taxon>Basidiomycota</taxon>
        <taxon>Agaricomycotina</taxon>
        <taxon>Agaricomycetes</taxon>
        <taxon>Agaricomycetidae</taxon>
        <taxon>Agaricales</taxon>
        <taxon>Pleurotineae</taxon>
        <taxon>Pleurotaceae</taxon>
        <taxon>Pleurotus</taxon>
    </lineage>
</organism>
<dbReference type="AlphaFoldDB" id="A0A067NVE2"/>
<evidence type="ECO:0000256" key="1">
    <source>
        <dbReference type="SAM" id="MobiDB-lite"/>
    </source>
</evidence>
<dbReference type="HOGENOM" id="CLU_038167_0_0_1"/>
<dbReference type="Pfam" id="PF15249">
    <property type="entry name" value="GLTSCR1"/>
    <property type="match status" value="1"/>
</dbReference>
<gene>
    <name evidence="3" type="ORF">PLEOSDRAFT_1104782</name>
</gene>
<accession>A0A067NVE2</accession>
<evidence type="ECO:0000313" key="3">
    <source>
        <dbReference type="EMBL" id="KDQ28107.1"/>
    </source>
</evidence>